<evidence type="ECO:0000256" key="1">
    <source>
        <dbReference type="SAM" id="MobiDB-lite"/>
    </source>
</evidence>
<accession>A0AA39XJ12</accession>
<feature type="compositionally biased region" description="Basic and acidic residues" evidence="1">
    <location>
        <begin position="112"/>
        <end position="121"/>
    </location>
</feature>
<protein>
    <submittedName>
        <fullName evidence="2">Uncharacterized protein</fullName>
    </submittedName>
</protein>
<sequence length="121" mass="13756">MKFCEEYLILVTTFVLRKLAASLACFESGKFLGSRRPRPPRLSGRGRRRELPRWSVCLCPPVHRDPPRRLIRQPSTVNHHSSPGGVGRKQHLGYCGTDSDADVESPGFGAVMKRERENRRD</sequence>
<comment type="caution">
    <text evidence="2">The sequence shown here is derived from an EMBL/GenBank/DDBJ whole genome shotgun (WGS) entry which is preliminary data.</text>
</comment>
<evidence type="ECO:0000313" key="2">
    <source>
        <dbReference type="EMBL" id="KAK0634496.1"/>
    </source>
</evidence>
<dbReference type="EMBL" id="JAULSR010000001">
    <property type="protein sequence ID" value="KAK0634496.1"/>
    <property type="molecule type" value="Genomic_DNA"/>
</dbReference>
<dbReference type="AlphaFoldDB" id="A0AA39XJ12"/>
<gene>
    <name evidence="2" type="ORF">B0T17DRAFT_513497</name>
</gene>
<organism evidence="2 3">
    <name type="scientific">Bombardia bombarda</name>
    <dbReference type="NCBI Taxonomy" id="252184"/>
    <lineage>
        <taxon>Eukaryota</taxon>
        <taxon>Fungi</taxon>
        <taxon>Dikarya</taxon>
        <taxon>Ascomycota</taxon>
        <taxon>Pezizomycotina</taxon>
        <taxon>Sordariomycetes</taxon>
        <taxon>Sordariomycetidae</taxon>
        <taxon>Sordariales</taxon>
        <taxon>Lasiosphaeriaceae</taxon>
        <taxon>Bombardia</taxon>
    </lineage>
</organism>
<name>A0AA39XJ12_9PEZI</name>
<proteinExistence type="predicted"/>
<reference evidence="2" key="1">
    <citation type="submission" date="2023-06" db="EMBL/GenBank/DDBJ databases">
        <title>Genome-scale phylogeny and comparative genomics of the fungal order Sordariales.</title>
        <authorList>
            <consortium name="Lawrence Berkeley National Laboratory"/>
            <person name="Hensen N."/>
            <person name="Bonometti L."/>
            <person name="Westerberg I."/>
            <person name="Brannstrom I.O."/>
            <person name="Guillou S."/>
            <person name="Cros-Aarteil S."/>
            <person name="Calhoun S."/>
            <person name="Haridas S."/>
            <person name="Kuo A."/>
            <person name="Mondo S."/>
            <person name="Pangilinan J."/>
            <person name="Riley R."/>
            <person name="LaButti K."/>
            <person name="Andreopoulos B."/>
            <person name="Lipzen A."/>
            <person name="Chen C."/>
            <person name="Yanf M."/>
            <person name="Daum C."/>
            <person name="Ng V."/>
            <person name="Clum A."/>
            <person name="Steindorff A."/>
            <person name="Ohm R."/>
            <person name="Martin F."/>
            <person name="Silar P."/>
            <person name="Natvig D."/>
            <person name="Lalanne C."/>
            <person name="Gautier V."/>
            <person name="Ament-velasquez S.L."/>
            <person name="Kruys A."/>
            <person name="Hutchinson M.I."/>
            <person name="Powell A.J."/>
            <person name="Barry K."/>
            <person name="Miller A.N."/>
            <person name="Grigoriev I.V."/>
            <person name="Debuchy R."/>
            <person name="Gladieux P."/>
            <person name="Thoren M.H."/>
            <person name="Johannesson H."/>
        </authorList>
    </citation>
    <scope>NUCLEOTIDE SEQUENCE</scope>
    <source>
        <strain evidence="2">SMH3391-2</strain>
    </source>
</reference>
<keyword evidence="3" id="KW-1185">Reference proteome</keyword>
<dbReference type="Proteomes" id="UP001174934">
    <property type="component" value="Unassembled WGS sequence"/>
</dbReference>
<feature type="region of interest" description="Disordered" evidence="1">
    <location>
        <begin position="67"/>
        <end position="121"/>
    </location>
</feature>
<evidence type="ECO:0000313" key="3">
    <source>
        <dbReference type="Proteomes" id="UP001174934"/>
    </source>
</evidence>